<dbReference type="OrthoDB" id="547796at2759"/>
<dbReference type="SMART" id="SM01117">
    <property type="entry name" value="Cyt-b5"/>
    <property type="match status" value="1"/>
</dbReference>
<reference evidence="3 5" key="1">
    <citation type="submission" date="2015-08" db="EMBL/GenBank/DDBJ databases">
        <title>Ancestral chromatin configuration constrains chromatin evolution on differentiating sex chromosomes in Drosophila.</title>
        <authorList>
            <person name="Zhou Q."/>
            <person name="Bachtrog D."/>
        </authorList>
    </citation>
    <scope>NUCLEOTIDE SEQUENCE [LARGE SCALE GENOMIC DNA]</scope>
    <source>
        <tissue evidence="3">Whole larvae</tissue>
    </source>
</reference>
<evidence type="ECO:0000259" key="2">
    <source>
        <dbReference type="SMART" id="SM01117"/>
    </source>
</evidence>
<dbReference type="EMBL" id="CP012523">
    <property type="protein sequence ID" value="ALC39507.1"/>
    <property type="molecule type" value="Genomic_DNA"/>
</dbReference>
<organism evidence="3 5">
    <name type="scientific">Drosophila busckii</name>
    <name type="common">Fruit fly</name>
    <dbReference type="NCBI Taxonomy" id="30019"/>
    <lineage>
        <taxon>Eukaryota</taxon>
        <taxon>Metazoa</taxon>
        <taxon>Ecdysozoa</taxon>
        <taxon>Arthropoda</taxon>
        <taxon>Hexapoda</taxon>
        <taxon>Insecta</taxon>
        <taxon>Pterygota</taxon>
        <taxon>Neoptera</taxon>
        <taxon>Endopterygota</taxon>
        <taxon>Diptera</taxon>
        <taxon>Brachycera</taxon>
        <taxon>Muscomorpha</taxon>
        <taxon>Ephydroidea</taxon>
        <taxon>Drosophilidae</taxon>
        <taxon>Drosophila</taxon>
    </lineage>
</organism>
<dbReference type="STRING" id="30019.A0A0M4ERI9"/>
<dbReference type="AlphaFoldDB" id="A0A0M4ERI9"/>
<proteinExistence type="inferred from homology"/>
<accession>A0A0M4ERI9</accession>
<comment type="similarity">
    <text evidence="1">Belongs to the cytochrome b5 family. MAPR subfamily.</text>
</comment>
<dbReference type="GO" id="GO:0016020">
    <property type="term" value="C:membrane"/>
    <property type="evidence" value="ECO:0007669"/>
    <property type="project" value="TreeGrafter"/>
</dbReference>
<name>A0A0M4ERI9_DROBS</name>
<dbReference type="GO" id="GO:0005783">
    <property type="term" value="C:endoplasmic reticulum"/>
    <property type="evidence" value="ECO:0007669"/>
    <property type="project" value="TreeGrafter"/>
</dbReference>
<dbReference type="InterPro" id="IPR050577">
    <property type="entry name" value="MAPR/NEUFC/NENF-like"/>
</dbReference>
<dbReference type="PANTHER" id="PTHR10281:SF106">
    <property type="entry name" value="IP06960P-RELATED"/>
    <property type="match status" value="1"/>
</dbReference>
<keyword evidence="5" id="KW-1185">Reference proteome</keyword>
<evidence type="ECO:0000256" key="1">
    <source>
        <dbReference type="ARBA" id="ARBA00038357"/>
    </source>
</evidence>
<feature type="domain" description="Cytochrome b5 heme-binding" evidence="2">
    <location>
        <begin position="1"/>
        <end position="99"/>
    </location>
</feature>
<evidence type="ECO:0000313" key="5">
    <source>
        <dbReference type="Proteomes" id="UP000494163"/>
    </source>
</evidence>
<dbReference type="OMA" id="YNATITH"/>
<dbReference type="Pfam" id="PF00173">
    <property type="entry name" value="Cyt-b5"/>
    <property type="match status" value="1"/>
</dbReference>
<evidence type="ECO:0000313" key="4">
    <source>
        <dbReference type="EMBL" id="ALC39516.1"/>
    </source>
</evidence>
<protein>
    <submittedName>
        <fullName evidence="3">CG16957</fullName>
    </submittedName>
</protein>
<dbReference type="Gene3D" id="3.10.120.10">
    <property type="entry name" value="Cytochrome b5-like heme/steroid binding domain"/>
    <property type="match status" value="1"/>
</dbReference>
<dbReference type="Proteomes" id="UP000494163">
    <property type="component" value="Chromosome 2L"/>
</dbReference>
<evidence type="ECO:0000313" key="3">
    <source>
        <dbReference type="EMBL" id="ALC39507.1"/>
    </source>
</evidence>
<dbReference type="InterPro" id="IPR036400">
    <property type="entry name" value="Cyt_B5-like_heme/steroid_sf"/>
</dbReference>
<dbReference type="InterPro" id="IPR001199">
    <property type="entry name" value="Cyt_B5-like_heme/steroid-bd"/>
</dbReference>
<dbReference type="SUPFAM" id="SSF55856">
    <property type="entry name" value="Cytochrome b5-like heme/steroid binding domain"/>
    <property type="match status" value="1"/>
</dbReference>
<dbReference type="PANTHER" id="PTHR10281">
    <property type="entry name" value="MEMBRANE-ASSOCIATED PROGESTERONE RECEPTOR COMPONENT-RELATED"/>
    <property type="match status" value="1"/>
</dbReference>
<dbReference type="EMBL" id="CP012523">
    <property type="protein sequence ID" value="ALC39516.1"/>
    <property type="molecule type" value="Genomic_DNA"/>
</dbReference>
<gene>
    <name evidence="3" type="ORF">Dbus_chr2Lg1592</name>
    <name evidence="4" type="ORF">Dbus_chr2Lg1601</name>
</gene>
<sequence length="126" mass="14661">MNVKELREYDGVRPDGRILVAVNFNIYDVSCAKHFYGKDGTYPHYAGCDISRNLINFSAEKNEREDFDDLSDLTTKQKSTLLEWDHQYSDRYPLVGRLLPEQEPSIDFDIEKSESEDIAALEEQFM</sequence>